<dbReference type="InterPro" id="IPR012677">
    <property type="entry name" value="Nucleotide-bd_a/b_plait_sf"/>
</dbReference>
<feature type="compositionally biased region" description="Polar residues" evidence="3">
    <location>
        <begin position="77"/>
        <end position="89"/>
    </location>
</feature>
<sequence length="577" mass="63673">QRLRDKETLAKELESLGIDTEGMPHAELQAKREEILQRQDEQAAAKLENSGPETLRTPHPTSEEVSTSLVSDKKTIESVTIQNLSTGQKQLDRDAIGIRQHNGHCQPQSNNGDEEASTSSAMSIDESTGSDEGQISELNEGVPDESTESDPQLLTTLGNSQASARVTSSASLHSLDDDMEQIYASDRAHIASVQGTASDHLIRAPRELSVSGCPDSDMRWLRINGLPYATVEEDLRNYLVDLPFEDINFPKNIDSSRSLGFAYVKFPSASVARDAVVALNDRSILGRRHLSIQLARRTEDSPATGSSPSAILSDTPNEVDEKLAASHLSQSVARESETSSASSDTSEEYEPADASVPETAEPEFVESSDEEYEPPEPTPSTKVPSPTRDPLSPDVNHSKLPNNDVVMNVTADDPVPELRAAPEPQQLVTSLSKLQLNFPKFRYTPYESPLKCFKTYRYHPEYLQNVAGGFRSLTYSHNIDSGQPLCQFEAAGGICNDGQCDYQHFRTMNLSDDKALVQMGTTNPGRTNEEKQQWTEGLKSVIKELRERNTKDPDVVAQKIAEYRRNFLKDPTKILNL</sequence>
<evidence type="ECO:0000256" key="1">
    <source>
        <dbReference type="PROSITE-ProRule" id="PRU00176"/>
    </source>
</evidence>
<dbReference type="PANTHER" id="PTHR21563">
    <property type="entry name" value="ZINC FINGER C3H1 DOMAIN-CONTAINING PROTEIN"/>
    <property type="match status" value="1"/>
</dbReference>
<dbReference type="PANTHER" id="PTHR21563:SF3">
    <property type="entry name" value="ZINC FINGER C3H1 DOMAIN-CONTAINING PROTEIN"/>
    <property type="match status" value="1"/>
</dbReference>
<keyword evidence="2" id="KW-0479">Metal-binding</keyword>
<proteinExistence type="predicted"/>
<evidence type="ECO:0008006" key="8">
    <source>
        <dbReference type="Google" id="ProtNLM"/>
    </source>
</evidence>
<feature type="compositionally biased region" description="Polar residues" evidence="3">
    <location>
        <begin position="301"/>
        <end position="316"/>
    </location>
</feature>
<dbReference type="SMART" id="SM00360">
    <property type="entry name" value="RRM"/>
    <property type="match status" value="1"/>
</dbReference>
<dbReference type="PROSITE" id="PS50102">
    <property type="entry name" value="RRM"/>
    <property type="match status" value="1"/>
</dbReference>
<gene>
    <name evidence="6" type="ORF">B0A49_04334</name>
</gene>
<dbReference type="GO" id="GO:0008270">
    <property type="term" value="F:zinc ion binding"/>
    <property type="evidence" value="ECO:0007669"/>
    <property type="project" value="UniProtKB-KW"/>
</dbReference>
<feature type="non-terminal residue" evidence="6">
    <location>
        <position position="1"/>
    </location>
</feature>
<evidence type="ECO:0000313" key="6">
    <source>
        <dbReference type="EMBL" id="TKA67506.1"/>
    </source>
</evidence>
<keyword evidence="1" id="KW-0694">RNA-binding</keyword>
<dbReference type="Pfam" id="PF00076">
    <property type="entry name" value="RRM_1"/>
    <property type="match status" value="1"/>
</dbReference>
<name>A0A4U0WXH5_9PEZI</name>
<protein>
    <recommendedName>
        <fullName evidence="8">RRM domain-containing protein</fullName>
    </recommendedName>
</protein>
<dbReference type="AlphaFoldDB" id="A0A4U0WXH5"/>
<keyword evidence="2" id="KW-0863">Zinc-finger</keyword>
<feature type="region of interest" description="Disordered" evidence="3">
    <location>
        <begin position="36"/>
        <end position="153"/>
    </location>
</feature>
<feature type="compositionally biased region" description="Acidic residues" evidence="3">
    <location>
        <begin position="360"/>
        <end position="374"/>
    </location>
</feature>
<dbReference type="GO" id="GO:0005634">
    <property type="term" value="C:nucleus"/>
    <property type="evidence" value="ECO:0007669"/>
    <property type="project" value="TreeGrafter"/>
</dbReference>
<dbReference type="InterPro" id="IPR019607">
    <property type="entry name" value="Putative_zinc-finger_domain"/>
</dbReference>
<evidence type="ECO:0000256" key="2">
    <source>
        <dbReference type="PROSITE-ProRule" id="PRU00723"/>
    </source>
</evidence>
<dbReference type="SUPFAM" id="SSF54928">
    <property type="entry name" value="RNA-binding domain, RBD"/>
    <property type="match status" value="1"/>
</dbReference>
<feature type="domain" description="C3H1-type" evidence="5">
    <location>
        <begin position="480"/>
        <end position="507"/>
    </location>
</feature>
<evidence type="ECO:0000259" key="4">
    <source>
        <dbReference type="PROSITE" id="PS50102"/>
    </source>
</evidence>
<feature type="compositionally biased region" description="Polar residues" evidence="3">
    <location>
        <begin position="103"/>
        <end position="137"/>
    </location>
</feature>
<keyword evidence="2" id="KW-0862">Zinc</keyword>
<dbReference type="CDD" id="cd00590">
    <property type="entry name" value="RRM_SF"/>
    <property type="match status" value="1"/>
</dbReference>
<organism evidence="6 7">
    <name type="scientific">Cryomyces minteri</name>
    <dbReference type="NCBI Taxonomy" id="331657"/>
    <lineage>
        <taxon>Eukaryota</taxon>
        <taxon>Fungi</taxon>
        <taxon>Dikarya</taxon>
        <taxon>Ascomycota</taxon>
        <taxon>Pezizomycotina</taxon>
        <taxon>Dothideomycetes</taxon>
        <taxon>Dothideomycetes incertae sedis</taxon>
        <taxon>Cryomyces</taxon>
    </lineage>
</organism>
<dbReference type="Proteomes" id="UP000308768">
    <property type="component" value="Unassembled WGS sequence"/>
</dbReference>
<comment type="caution">
    <text evidence="6">The sequence shown here is derived from an EMBL/GenBank/DDBJ whole genome shotgun (WGS) entry which is preliminary data.</text>
</comment>
<dbReference type="Pfam" id="PF10650">
    <property type="entry name" value="zf-C3H1"/>
    <property type="match status" value="1"/>
</dbReference>
<dbReference type="InterPro" id="IPR035979">
    <property type="entry name" value="RBD_domain_sf"/>
</dbReference>
<feature type="region of interest" description="Disordered" evidence="3">
    <location>
        <begin position="295"/>
        <end position="402"/>
    </location>
</feature>
<evidence type="ECO:0000256" key="3">
    <source>
        <dbReference type="SAM" id="MobiDB-lite"/>
    </source>
</evidence>
<dbReference type="EMBL" id="NAJN01000903">
    <property type="protein sequence ID" value="TKA67506.1"/>
    <property type="molecule type" value="Genomic_DNA"/>
</dbReference>
<accession>A0A4U0WXH5</accession>
<dbReference type="InterPro" id="IPR000504">
    <property type="entry name" value="RRM_dom"/>
</dbReference>
<keyword evidence="7" id="KW-1185">Reference proteome</keyword>
<feature type="zinc finger region" description="C3H1-type" evidence="2">
    <location>
        <begin position="480"/>
        <end position="507"/>
    </location>
</feature>
<dbReference type="InterPro" id="IPR039278">
    <property type="entry name" value="Red1"/>
</dbReference>
<dbReference type="OrthoDB" id="1922977at2759"/>
<feature type="domain" description="RRM" evidence="4">
    <location>
        <begin position="219"/>
        <end position="297"/>
    </location>
</feature>
<dbReference type="InterPro" id="IPR000571">
    <property type="entry name" value="Znf_CCCH"/>
</dbReference>
<dbReference type="STRING" id="331657.A0A4U0WXH5"/>
<reference evidence="6 7" key="1">
    <citation type="submission" date="2017-03" db="EMBL/GenBank/DDBJ databases">
        <title>Genomes of endolithic fungi from Antarctica.</title>
        <authorList>
            <person name="Coleine C."/>
            <person name="Masonjones S."/>
            <person name="Stajich J.E."/>
        </authorList>
    </citation>
    <scope>NUCLEOTIDE SEQUENCE [LARGE SCALE GENOMIC DNA]</scope>
    <source>
        <strain evidence="6 7">CCFEE 5187</strain>
    </source>
</reference>
<evidence type="ECO:0000259" key="5">
    <source>
        <dbReference type="PROSITE" id="PS50103"/>
    </source>
</evidence>
<evidence type="ECO:0000313" key="7">
    <source>
        <dbReference type="Proteomes" id="UP000308768"/>
    </source>
</evidence>
<dbReference type="GO" id="GO:0003723">
    <property type="term" value="F:RNA binding"/>
    <property type="evidence" value="ECO:0007669"/>
    <property type="project" value="UniProtKB-UniRule"/>
</dbReference>
<dbReference type="Gene3D" id="3.30.70.330">
    <property type="match status" value="1"/>
</dbReference>
<feature type="compositionally biased region" description="Polar residues" evidence="3">
    <location>
        <begin position="59"/>
        <end position="70"/>
    </location>
</feature>
<dbReference type="PROSITE" id="PS50103">
    <property type="entry name" value="ZF_C3H1"/>
    <property type="match status" value="1"/>
</dbReference>
<dbReference type="GO" id="GO:0000178">
    <property type="term" value="C:exosome (RNase complex)"/>
    <property type="evidence" value="ECO:0007669"/>
    <property type="project" value="TreeGrafter"/>
</dbReference>